<evidence type="ECO:0000259" key="21">
    <source>
        <dbReference type="PROSITE" id="PS50011"/>
    </source>
</evidence>
<dbReference type="InterPro" id="IPR047117">
    <property type="entry name" value="PERK1-13-like"/>
</dbReference>
<evidence type="ECO:0000256" key="4">
    <source>
        <dbReference type="ARBA" id="ARBA00022527"/>
    </source>
</evidence>
<dbReference type="PANTHER" id="PTHR47982">
    <property type="entry name" value="PROLINE-RICH RECEPTOR-LIKE PROTEIN KINASE PERK4"/>
    <property type="match status" value="1"/>
</dbReference>
<feature type="binding site" evidence="17">
    <location>
        <position position="362"/>
    </location>
    <ligand>
        <name>ATP</name>
        <dbReference type="ChEBI" id="CHEBI:30616"/>
    </ligand>
</feature>
<keyword evidence="23" id="KW-1185">Reference proteome</keyword>
<evidence type="ECO:0000256" key="5">
    <source>
        <dbReference type="ARBA" id="ARBA00022679"/>
    </source>
</evidence>
<evidence type="ECO:0000256" key="7">
    <source>
        <dbReference type="ARBA" id="ARBA00022729"/>
    </source>
</evidence>
<keyword evidence="5" id="KW-0808">Transferase</keyword>
<gene>
    <name evidence="24" type="primary">LOC110786624</name>
</gene>
<dbReference type="CDD" id="cd23509">
    <property type="entry name" value="Gnk2-like"/>
    <property type="match status" value="2"/>
</dbReference>
<evidence type="ECO:0000256" key="8">
    <source>
        <dbReference type="ARBA" id="ARBA00022737"/>
    </source>
</evidence>
<evidence type="ECO:0000256" key="18">
    <source>
        <dbReference type="SAM" id="MobiDB-lite"/>
    </source>
</evidence>
<keyword evidence="4" id="KW-0723">Serine/threonine-protein kinase</keyword>
<feature type="compositionally biased region" description="Low complexity" evidence="18">
    <location>
        <begin position="660"/>
        <end position="678"/>
    </location>
</feature>
<dbReference type="RefSeq" id="XP_021846868.1">
    <property type="nucleotide sequence ID" value="XM_021991176.2"/>
</dbReference>
<evidence type="ECO:0000256" key="12">
    <source>
        <dbReference type="ARBA" id="ARBA00022989"/>
    </source>
</evidence>
<evidence type="ECO:0000256" key="1">
    <source>
        <dbReference type="ARBA" id="ARBA00004162"/>
    </source>
</evidence>
<keyword evidence="9 17" id="KW-0547">Nucleotide-binding</keyword>
<dbReference type="InterPro" id="IPR001245">
    <property type="entry name" value="Ser-Thr/Tyr_kinase_cat_dom"/>
</dbReference>
<dbReference type="SMART" id="SM00220">
    <property type="entry name" value="S_TKc"/>
    <property type="match status" value="1"/>
</dbReference>
<evidence type="ECO:0000256" key="20">
    <source>
        <dbReference type="SAM" id="SignalP"/>
    </source>
</evidence>
<evidence type="ECO:0000256" key="11">
    <source>
        <dbReference type="ARBA" id="ARBA00022840"/>
    </source>
</evidence>
<dbReference type="InterPro" id="IPR000719">
    <property type="entry name" value="Prot_kinase_dom"/>
</dbReference>
<evidence type="ECO:0000256" key="9">
    <source>
        <dbReference type="ARBA" id="ARBA00022741"/>
    </source>
</evidence>
<dbReference type="PANTHER" id="PTHR47982:SF35">
    <property type="entry name" value="PROLINE-RICH RECEPTOR-LIKE PROTEIN KINASE PERK1-RELATED"/>
    <property type="match status" value="1"/>
</dbReference>
<dbReference type="GO" id="GO:0004674">
    <property type="term" value="F:protein serine/threonine kinase activity"/>
    <property type="evidence" value="ECO:0007669"/>
    <property type="project" value="UniProtKB-KW"/>
</dbReference>
<dbReference type="InterPro" id="IPR038408">
    <property type="entry name" value="GNK2_sf"/>
</dbReference>
<dbReference type="PROSITE" id="PS00107">
    <property type="entry name" value="PROTEIN_KINASE_ATP"/>
    <property type="match status" value="1"/>
</dbReference>
<feature type="domain" description="Protein kinase" evidence="21">
    <location>
        <begin position="334"/>
        <end position="616"/>
    </location>
</feature>
<dbReference type="Gene3D" id="3.30.430.20">
    <property type="entry name" value="Gnk2 domain, C-X8-C-X2-C motif"/>
    <property type="match status" value="2"/>
</dbReference>
<reference evidence="23" key="1">
    <citation type="journal article" date="2021" name="Nat. Commun.">
        <title>Genomic analyses provide insights into spinach domestication and the genetic basis of agronomic traits.</title>
        <authorList>
            <person name="Cai X."/>
            <person name="Sun X."/>
            <person name="Xu C."/>
            <person name="Sun H."/>
            <person name="Wang X."/>
            <person name="Ge C."/>
            <person name="Zhang Z."/>
            <person name="Wang Q."/>
            <person name="Fei Z."/>
            <person name="Jiao C."/>
            <person name="Wang Q."/>
        </authorList>
    </citation>
    <scope>NUCLEOTIDE SEQUENCE [LARGE SCALE GENOMIC DNA]</scope>
    <source>
        <strain evidence="23">cv. Varoflay</strain>
    </source>
</reference>
<dbReference type="Pfam" id="PF01657">
    <property type="entry name" value="Stress-antifung"/>
    <property type="match status" value="2"/>
</dbReference>
<name>A0A9R0ICR3_SPIOL</name>
<proteinExistence type="predicted"/>
<dbReference type="InterPro" id="IPR017441">
    <property type="entry name" value="Protein_kinase_ATP_BS"/>
</dbReference>
<evidence type="ECO:0000256" key="6">
    <source>
        <dbReference type="ARBA" id="ARBA00022692"/>
    </source>
</evidence>
<protein>
    <recommendedName>
        <fullName evidence="2">non-specific serine/threonine protein kinase</fullName>
        <ecNumber evidence="2">2.7.11.1</ecNumber>
    </recommendedName>
</protein>
<evidence type="ECO:0000256" key="3">
    <source>
        <dbReference type="ARBA" id="ARBA00022475"/>
    </source>
</evidence>
<dbReference type="InterPro" id="IPR008271">
    <property type="entry name" value="Ser/Thr_kinase_AS"/>
</dbReference>
<comment type="catalytic activity">
    <reaction evidence="16">
        <text>L-seryl-[protein] + ATP = O-phospho-L-seryl-[protein] + ADP + H(+)</text>
        <dbReference type="Rhea" id="RHEA:17989"/>
        <dbReference type="Rhea" id="RHEA-COMP:9863"/>
        <dbReference type="Rhea" id="RHEA-COMP:11604"/>
        <dbReference type="ChEBI" id="CHEBI:15378"/>
        <dbReference type="ChEBI" id="CHEBI:29999"/>
        <dbReference type="ChEBI" id="CHEBI:30616"/>
        <dbReference type="ChEBI" id="CHEBI:83421"/>
        <dbReference type="ChEBI" id="CHEBI:456216"/>
        <dbReference type="EC" id="2.7.11.1"/>
    </reaction>
</comment>
<organism evidence="23 24">
    <name type="scientific">Spinacia oleracea</name>
    <name type="common">Spinach</name>
    <dbReference type="NCBI Taxonomy" id="3562"/>
    <lineage>
        <taxon>Eukaryota</taxon>
        <taxon>Viridiplantae</taxon>
        <taxon>Streptophyta</taxon>
        <taxon>Embryophyta</taxon>
        <taxon>Tracheophyta</taxon>
        <taxon>Spermatophyta</taxon>
        <taxon>Magnoliopsida</taxon>
        <taxon>eudicotyledons</taxon>
        <taxon>Gunneridae</taxon>
        <taxon>Pentapetalae</taxon>
        <taxon>Caryophyllales</taxon>
        <taxon>Chenopodiaceae</taxon>
        <taxon>Chenopodioideae</taxon>
        <taxon>Anserineae</taxon>
        <taxon>Spinacia</taxon>
    </lineage>
</organism>
<keyword evidence="12 19" id="KW-1133">Transmembrane helix</keyword>
<dbReference type="Gene3D" id="3.30.200.20">
    <property type="entry name" value="Phosphorylase Kinase, domain 1"/>
    <property type="match status" value="1"/>
</dbReference>
<dbReference type="Proteomes" id="UP000813463">
    <property type="component" value="Chromosome 4"/>
</dbReference>
<keyword evidence="14" id="KW-0325">Glycoprotein</keyword>
<keyword evidence="3" id="KW-1003">Cell membrane</keyword>
<keyword evidence="7 20" id="KW-0732">Signal</keyword>
<dbReference type="PROSITE" id="PS50011">
    <property type="entry name" value="PROTEIN_KINASE_DOM"/>
    <property type="match status" value="1"/>
</dbReference>
<dbReference type="FunFam" id="3.30.200.20:FF:000212">
    <property type="entry name" value="Proline-rich receptor-like protein kinase PERK8"/>
    <property type="match status" value="1"/>
</dbReference>
<dbReference type="InterPro" id="IPR011009">
    <property type="entry name" value="Kinase-like_dom_sf"/>
</dbReference>
<feature type="domain" description="Gnk2-homologous" evidence="22">
    <location>
        <begin position="27"/>
        <end position="129"/>
    </location>
</feature>
<evidence type="ECO:0000256" key="10">
    <source>
        <dbReference type="ARBA" id="ARBA00022777"/>
    </source>
</evidence>
<feature type="region of interest" description="Disordered" evidence="18">
    <location>
        <begin position="659"/>
        <end position="689"/>
    </location>
</feature>
<keyword evidence="6 19" id="KW-0812">Transmembrane</keyword>
<dbReference type="GO" id="GO:0005524">
    <property type="term" value="F:ATP binding"/>
    <property type="evidence" value="ECO:0007669"/>
    <property type="project" value="UniProtKB-UniRule"/>
</dbReference>
<comment type="catalytic activity">
    <reaction evidence="15">
        <text>L-threonyl-[protein] + ATP = O-phospho-L-threonyl-[protein] + ADP + H(+)</text>
        <dbReference type="Rhea" id="RHEA:46608"/>
        <dbReference type="Rhea" id="RHEA-COMP:11060"/>
        <dbReference type="Rhea" id="RHEA-COMP:11605"/>
        <dbReference type="ChEBI" id="CHEBI:15378"/>
        <dbReference type="ChEBI" id="CHEBI:30013"/>
        <dbReference type="ChEBI" id="CHEBI:30616"/>
        <dbReference type="ChEBI" id="CHEBI:61977"/>
        <dbReference type="ChEBI" id="CHEBI:456216"/>
        <dbReference type="EC" id="2.7.11.1"/>
    </reaction>
</comment>
<evidence type="ECO:0000313" key="24">
    <source>
        <dbReference type="RefSeq" id="XP_021846868.1"/>
    </source>
</evidence>
<evidence type="ECO:0000256" key="15">
    <source>
        <dbReference type="ARBA" id="ARBA00047899"/>
    </source>
</evidence>
<dbReference type="GO" id="GO:0005886">
    <property type="term" value="C:plasma membrane"/>
    <property type="evidence" value="ECO:0000318"/>
    <property type="project" value="GO_Central"/>
</dbReference>
<dbReference type="FunFam" id="1.10.510.10:FF:000173">
    <property type="entry name" value="proline-rich receptor-like protein kinase PERK8"/>
    <property type="match status" value="1"/>
</dbReference>
<evidence type="ECO:0000256" key="13">
    <source>
        <dbReference type="ARBA" id="ARBA00023136"/>
    </source>
</evidence>
<dbReference type="GeneID" id="110786624"/>
<dbReference type="EC" id="2.7.11.1" evidence="2"/>
<dbReference type="SUPFAM" id="SSF56112">
    <property type="entry name" value="Protein kinase-like (PK-like)"/>
    <property type="match status" value="1"/>
</dbReference>
<reference evidence="24" key="2">
    <citation type="submission" date="2025-08" db="UniProtKB">
        <authorList>
            <consortium name="RefSeq"/>
        </authorList>
    </citation>
    <scope>IDENTIFICATION</scope>
    <source>
        <tissue evidence="24">Leaf</tissue>
    </source>
</reference>
<dbReference type="PROSITE" id="PS51473">
    <property type="entry name" value="GNK2"/>
    <property type="match status" value="2"/>
</dbReference>
<comment type="subcellular location">
    <subcellularLocation>
        <location evidence="1">Cell membrane</location>
        <topology evidence="1">Single-pass membrane protein</topology>
    </subcellularLocation>
</comment>
<dbReference type="Pfam" id="PF07714">
    <property type="entry name" value="PK_Tyr_Ser-Thr"/>
    <property type="match status" value="1"/>
</dbReference>
<evidence type="ECO:0000256" key="19">
    <source>
        <dbReference type="SAM" id="Phobius"/>
    </source>
</evidence>
<dbReference type="AlphaFoldDB" id="A0A9R0ICR3"/>
<dbReference type="InterPro" id="IPR002902">
    <property type="entry name" value="GNK2"/>
</dbReference>
<evidence type="ECO:0000256" key="14">
    <source>
        <dbReference type="ARBA" id="ARBA00023180"/>
    </source>
</evidence>
<evidence type="ECO:0000259" key="22">
    <source>
        <dbReference type="PROSITE" id="PS51473"/>
    </source>
</evidence>
<keyword evidence="10" id="KW-0418">Kinase</keyword>
<feature type="chain" id="PRO_5040474216" description="non-specific serine/threonine protein kinase" evidence="20">
    <location>
        <begin position="24"/>
        <end position="689"/>
    </location>
</feature>
<feature type="signal peptide" evidence="20">
    <location>
        <begin position="1"/>
        <end position="23"/>
    </location>
</feature>
<dbReference type="OrthoDB" id="1683219at2759"/>
<dbReference type="Gene3D" id="1.10.510.10">
    <property type="entry name" value="Transferase(Phosphotransferase) domain 1"/>
    <property type="match status" value="1"/>
</dbReference>
<dbReference type="KEGG" id="soe:110786624"/>
<evidence type="ECO:0000256" key="17">
    <source>
        <dbReference type="PROSITE-ProRule" id="PRU10141"/>
    </source>
</evidence>
<keyword evidence="8" id="KW-0677">Repeat</keyword>
<accession>A0A9R0ICR3</accession>
<evidence type="ECO:0000256" key="2">
    <source>
        <dbReference type="ARBA" id="ARBA00012513"/>
    </source>
</evidence>
<evidence type="ECO:0000256" key="16">
    <source>
        <dbReference type="ARBA" id="ARBA00048679"/>
    </source>
</evidence>
<feature type="transmembrane region" description="Helical" evidence="19">
    <location>
        <begin position="278"/>
        <end position="301"/>
    </location>
</feature>
<dbReference type="PROSITE" id="PS00108">
    <property type="entry name" value="PROTEIN_KINASE_ST"/>
    <property type="match status" value="1"/>
</dbReference>
<feature type="domain" description="Gnk2-homologous" evidence="22">
    <location>
        <begin position="135"/>
        <end position="241"/>
    </location>
</feature>
<keyword evidence="13 19" id="KW-0472">Membrane</keyword>
<keyword evidence="11 17" id="KW-0067">ATP-binding</keyword>
<sequence>MTFLEKVVFRILLVFQLCYLGSSKPQFASSFCIEKSGSYTKNSLYRTNLGLASSNLTSASSLRSFSNFTAGEGINRVYALFYCRGDLKLSDCRDCMETATSRIVLECPNEKEAIVFFEECTFRYANRSIFSLEEEEPNDWSFSETMVSDKDQFNDVLTAAMSGPINQAALNSSNRGFYTGVITNSSVNQTLYCLAQCTPDILGIPCRQCLLAALDNLIDEGKTKMSLFMPSCQVMYSLAPFFSIRNASRSTLHDPALNSPAVSPPPQVPPSSQRNSKLYIIVGVPAGLGLFFSLFALWFWLRKRRVGEKIAQQLPHNVHNTFTYEELALATDDFSSSNLLGQGGFGYVYKGVLPNGKEIAVKQLKAGSAQGEREFQAEVKTISLVHHRHLVSLVGYCISGDQRLLVYDFISNKTLEFHLHGEGTSPMSWESRLKTAIGAAKGLAYLHEDCNPKIIHRDIKTENILIDDEFEAKVADFGLAKFSLDTDTHVSTRVMGTFGYLAPEYAASGKLTEKSDVFSFGVVLLQLITGRRPVDKTRPFRDDSIVEWARPLLTQALEGGSFSDIVDPRLEDYNPSEMVQMIACAAVCVRISARQRPRMIQVVRALAGNLSAEDVLKEITADNTTFHESSDYNSSGQNKEESKKLGKVIQTYTHSTGMYSTNTSELASTSSSESQQENILKLGNLKQAR</sequence>
<evidence type="ECO:0000313" key="23">
    <source>
        <dbReference type="Proteomes" id="UP000813463"/>
    </source>
</evidence>